<feature type="compositionally biased region" description="Pro residues" evidence="1">
    <location>
        <begin position="636"/>
        <end position="648"/>
    </location>
</feature>
<dbReference type="EMBL" id="CAJNJA010091174">
    <property type="protein sequence ID" value="CAE7940377.1"/>
    <property type="molecule type" value="Genomic_DNA"/>
</dbReference>
<evidence type="ECO:0000313" key="2">
    <source>
        <dbReference type="EMBL" id="CAE7940377.1"/>
    </source>
</evidence>
<gene>
    <name evidence="2" type="ORF">SNEC2469_LOCUS33869</name>
</gene>
<dbReference type="OrthoDB" id="440862at2759"/>
<protein>
    <recommendedName>
        <fullName evidence="4">Reverse transcriptase domain-containing protein</fullName>
    </recommendedName>
</protein>
<accession>A0A813CD01</accession>
<sequence>VSDVLVWAGLLSLQAMFRLTGLSAALLWPEAAVNALLPLCVDSHWSLLVLVRAGAGTCRAVLWDGVHGRITAQAQGLATFIAGLHGLVMQDLSESQLWSQVDCLSCGTVLLAHAVAFLSGDLTAHPVFLEDASRFVKGFPAHQGMIFGKGGLNEAQDFELKGLLVEHGVPEAAVAQRIQDAIKVLGPGPISTALGTKNSWQALKAIASKPSNMFRWVKSDELGQHIEHKAAQRFGVAVPKAKNKKQAKRAGQPTLAPLHIDPLQLQMTQGSFIASSGERLSQLALSDVISQASGVCFCSVHQASHFLTHYETISTEALCLITTAEVPAEICGTAPVSNLRFPALYLPTQEAVLVRGSMIQLGDEVGQLAQENMDDVEQVDTAVCKIHVFRDELAIAWATFVDAPLRQLLQLVPALTMCREPKCLGDCGRFHAAVDEAVEQLILDVWARQFIKLDGGREKPDQASAFVAFLRDCTSNLEPPTVQGRYGVRVRECDEEGVFRALRPNQEYIKVRVTSKFRVHPLPHGMQRQSLVQLLRKWQWTAKPLQPCKGDAAGGAWEVGSSSDPPALALPLGDQHVLITKLRGPAISDAAPPTVYASQRTKKHILYDDGFTPETARDPWSDGNDPWSRAKFKGPPGLPPPSIPPVAPAPTKLAKLETDMKDNLEQYVREQVAARSSLTPSDAQEARLTQLESTMQELKAQNDKFEGWFQTFGTKVQQQADQVSEVQQAVHTQGAELQQVRQEMGTQSTVIQASVQQAVTSMQTELTAQLSAQLAGQLEQIQGLRTISLPQSIFRCIFVWLLCLAPVLAGAQSSALHHYGALDADGDCVQDPPWSLRPPVGAPQFWPSLTRFPQGHPDGVPFVSTARLCGFSPVVLRVGEASHPGPCYSDSPLSSSSNLLIGCSNPSGLRGKESLLLDMGPGIWSLSETQLSAVTQQSSTKKLRYEASALNRNVRIHCGAPAALRCTSTWAGAYTGVMQLGDCPSTTVSIQWPAGVYETGRVQIVQHLLGHIPVIVGNIYGYPQSPLWPDARQRLFSPDAECAPMVLATALSHSLVGGGHVLLGVFAVHMGSLERGSQAIATVVQGACYRSDELTRSSLFGGVGVPSASVASSLFLDFRENYRKFECWHLKQRCKVIKVDTLIIHRSYAILASVQSLEGDVCVVEESFPFSHAVEIEQHQTLSSVRPDGWSKDDLENMPDAWAQSLLDLLHGIEQGKGDANGYRQAIAQLSGVVHDECFGFVSGKSSSMLWWTLQVQIELSCQGHQDAFGMVGDIVKAFNALPRRPLLAAAATLGFPSHVLGPWAAFLTGVQRRFIVRDCVSQPLLSTSGFCDGCPLSPVAMLLADLIFHSYLKVFAPSIRSLSYVDNLAVIGNDCGQLAKGVNLSRCVCDLLGLELDESKTYVWAAQPGSAASLRVLSLPVCEHARELGCLTSLRAAAVKALGLKSAGSSSMLRLSLCPRMETDPGFWIFWALLKDMRLHCQRMPTLLLQWRLFMANFSGDLFQGPFSQVLRLFSEVHWRVLVPPAFEDHEGLRHDLLQIPMAMLRD</sequence>
<reference evidence="2" key="1">
    <citation type="submission" date="2021-02" db="EMBL/GenBank/DDBJ databases">
        <authorList>
            <person name="Dougan E. K."/>
            <person name="Rhodes N."/>
            <person name="Thang M."/>
            <person name="Chan C."/>
        </authorList>
    </citation>
    <scope>NUCLEOTIDE SEQUENCE</scope>
</reference>
<organism evidence="2 3">
    <name type="scientific">Symbiodinium necroappetens</name>
    <dbReference type="NCBI Taxonomy" id="1628268"/>
    <lineage>
        <taxon>Eukaryota</taxon>
        <taxon>Sar</taxon>
        <taxon>Alveolata</taxon>
        <taxon>Dinophyceae</taxon>
        <taxon>Suessiales</taxon>
        <taxon>Symbiodiniaceae</taxon>
        <taxon>Symbiodinium</taxon>
    </lineage>
</organism>
<dbReference type="Proteomes" id="UP000601435">
    <property type="component" value="Unassembled WGS sequence"/>
</dbReference>
<feature type="non-terminal residue" evidence="2">
    <location>
        <position position="1548"/>
    </location>
</feature>
<evidence type="ECO:0000313" key="3">
    <source>
        <dbReference type="Proteomes" id="UP000601435"/>
    </source>
</evidence>
<comment type="caution">
    <text evidence="2">The sequence shown here is derived from an EMBL/GenBank/DDBJ whole genome shotgun (WGS) entry which is preliminary data.</text>
</comment>
<keyword evidence="3" id="KW-1185">Reference proteome</keyword>
<feature type="non-terminal residue" evidence="2">
    <location>
        <position position="1"/>
    </location>
</feature>
<evidence type="ECO:0000256" key="1">
    <source>
        <dbReference type="SAM" id="MobiDB-lite"/>
    </source>
</evidence>
<evidence type="ECO:0008006" key="4">
    <source>
        <dbReference type="Google" id="ProtNLM"/>
    </source>
</evidence>
<name>A0A813CD01_9DINO</name>
<proteinExistence type="predicted"/>
<feature type="region of interest" description="Disordered" evidence="1">
    <location>
        <begin position="613"/>
        <end position="649"/>
    </location>
</feature>